<evidence type="ECO:0000259" key="1">
    <source>
        <dbReference type="Pfam" id="PF04536"/>
    </source>
</evidence>
<evidence type="ECO:0000313" key="2">
    <source>
        <dbReference type="EMBL" id="MBE8714883.1"/>
    </source>
</evidence>
<sequence>MRTPFAENFNDSSVFKNPDFQIPIGYVNDFASILDSTETNLLENKLRAYDEKTSNQIAIISINSDKLTEDNFDQFSIDLSNYWGVGTAEKNNGIAICLSPGLRMIRINTGIGTKHILTDEICQQVLDSIIMPEFREGNYYKGINRAVDEFIRLWR</sequence>
<organism evidence="2 3">
    <name type="scientific">Sphingobacterium hungaricum</name>
    <dbReference type="NCBI Taxonomy" id="2082723"/>
    <lineage>
        <taxon>Bacteria</taxon>
        <taxon>Pseudomonadati</taxon>
        <taxon>Bacteroidota</taxon>
        <taxon>Sphingobacteriia</taxon>
        <taxon>Sphingobacteriales</taxon>
        <taxon>Sphingobacteriaceae</taxon>
        <taxon>Sphingobacterium</taxon>
    </lineage>
</organism>
<dbReference type="Pfam" id="PF04536">
    <property type="entry name" value="TPM_phosphatase"/>
    <property type="match status" value="1"/>
</dbReference>
<comment type="caution">
    <text evidence="2">The sequence shown here is derived from an EMBL/GenBank/DDBJ whole genome shotgun (WGS) entry which is preliminary data.</text>
</comment>
<dbReference type="Gene3D" id="3.10.310.50">
    <property type="match status" value="1"/>
</dbReference>
<gene>
    <name evidence="2" type="ORF">C4F49_14465</name>
</gene>
<dbReference type="Proteomes" id="UP000616201">
    <property type="component" value="Unassembled WGS sequence"/>
</dbReference>
<dbReference type="RefSeq" id="WP_196937293.1">
    <property type="nucleotide sequence ID" value="NZ_MU158698.1"/>
</dbReference>
<feature type="domain" description="TPM" evidence="1">
    <location>
        <begin position="27"/>
        <end position="152"/>
    </location>
</feature>
<keyword evidence="3" id="KW-1185">Reference proteome</keyword>
<dbReference type="PANTHER" id="PTHR30373:SF2">
    <property type="entry name" value="UPF0603 PROTEIN YGCG"/>
    <property type="match status" value="1"/>
</dbReference>
<proteinExistence type="predicted"/>
<name>A0A928YT65_9SPHI</name>
<dbReference type="EMBL" id="PRDK01000009">
    <property type="protein sequence ID" value="MBE8714883.1"/>
    <property type="molecule type" value="Genomic_DNA"/>
</dbReference>
<dbReference type="PANTHER" id="PTHR30373">
    <property type="entry name" value="UPF0603 PROTEIN YGCG"/>
    <property type="match status" value="1"/>
</dbReference>
<dbReference type="InterPro" id="IPR007621">
    <property type="entry name" value="TPM_dom"/>
</dbReference>
<evidence type="ECO:0000313" key="3">
    <source>
        <dbReference type="Proteomes" id="UP000616201"/>
    </source>
</evidence>
<reference evidence="2" key="1">
    <citation type="submission" date="2018-02" db="EMBL/GenBank/DDBJ databases">
        <authorList>
            <person name="Vasarhelyi B.M."/>
            <person name="Deshmukh S."/>
            <person name="Balint B."/>
            <person name="Kukolya J."/>
        </authorList>
    </citation>
    <scope>NUCLEOTIDE SEQUENCE</scope>
    <source>
        <strain evidence="2">KB22</strain>
    </source>
</reference>
<dbReference type="AlphaFoldDB" id="A0A928YT65"/>
<accession>A0A928YT65</accession>
<protein>
    <submittedName>
        <fullName evidence="2">TPM domain-containing protein</fullName>
    </submittedName>
</protein>